<dbReference type="InterPro" id="IPR010982">
    <property type="entry name" value="Lambda_DNA-bd_dom_sf"/>
</dbReference>
<dbReference type="CDD" id="cd06267">
    <property type="entry name" value="PBP1_LacI_sugar_binding-like"/>
    <property type="match status" value="1"/>
</dbReference>
<dbReference type="RefSeq" id="WP_305990332.1">
    <property type="nucleotide sequence ID" value="NZ_JAVAMP010000001.1"/>
</dbReference>
<dbReference type="PANTHER" id="PTHR30146">
    <property type="entry name" value="LACI-RELATED TRANSCRIPTIONAL REPRESSOR"/>
    <property type="match status" value="1"/>
</dbReference>
<dbReference type="Gene3D" id="1.10.260.40">
    <property type="entry name" value="lambda repressor-like DNA-binding domains"/>
    <property type="match status" value="1"/>
</dbReference>
<evidence type="ECO:0000313" key="5">
    <source>
        <dbReference type="EMBL" id="MDP5273039.1"/>
    </source>
</evidence>
<dbReference type="GO" id="GO:0003677">
    <property type="term" value="F:DNA binding"/>
    <property type="evidence" value="ECO:0007669"/>
    <property type="project" value="UniProtKB-KW"/>
</dbReference>
<dbReference type="SMART" id="SM00354">
    <property type="entry name" value="HTH_LACI"/>
    <property type="match status" value="1"/>
</dbReference>
<protein>
    <submittedName>
        <fullName evidence="5">LacI family DNA-binding transcriptional regulator</fullName>
    </submittedName>
</protein>
<dbReference type="Gene3D" id="3.40.50.2300">
    <property type="match status" value="2"/>
</dbReference>
<accession>A0ABT9IUK4</accession>
<dbReference type="PRINTS" id="PR00036">
    <property type="entry name" value="HTHLACI"/>
</dbReference>
<keyword evidence="6" id="KW-1185">Reference proteome</keyword>
<dbReference type="Pfam" id="PF00356">
    <property type="entry name" value="LacI"/>
    <property type="match status" value="1"/>
</dbReference>
<dbReference type="Proteomes" id="UP001231941">
    <property type="component" value="Unassembled WGS sequence"/>
</dbReference>
<dbReference type="PANTHER" id="PTHR30146:SF109">
    <property type="entry name" value="HTH-TYPE TRANSCRIPTIONAL REGULATOR GALS"/>
    <property type="match status" value="1"/>
</dbReference>
<evidence type="ECO:0000256" key="2">
    <source>
        <dbReference type="ARBA" id="ARBA00023125"/>
    </source>
</evidence>
<gene>
    <name evidence="5" type="ORF">Q5Y73_02880</name>
</gene>
<dbReference type="SUPFAM" id="SSF47413">
    <property type="entry name" value="lambda repressor-like DNA-binding domains"/>
    <property type="match status" value="1"/>
</dbReference>
<keyword evidence="3" id="KW-0804">Transcription</keyword>
<reference evidence="5 6" key="1">
    <citation type="submission" date="2023-08" db="EMBL/GenBank/DDBJ databases">
        <authorList>
            <person name="Park J.-S."/>
        </authorList>
    </citation>
    <scope>NUCLEOTIDE SEQUENCE [LARGE SCALE GENOMIC DNA]</scope>
    <source>
        <strain evidence="5 6">2205SS18-9</strain>
    </source>
</reference>
<dbReference type="InterPro" id="IPR046335">
    <property type="entry name" value="LacI/GalR-like_sensor"/>
</dbReference>
<keyword evidence="1" id="KW-0805">Transcription regulation</keyword>
<evidence type="ECO:0000256" key="3">
    <source>
        <dbReference type="ARBA" id="ARBA00023163"/>
    </source>
</evidence>
<dbReference type="PROSITE" id="PS50932">
    <property type="entry name" value="HTH_LACI_2"/>
    <property type="match status" value="1"/>
</dbReference>
<dbReference type="InterPro" id="IPR028082">
    <property type="entry name" value="Peripla_BP_I"/>
</dbReference>
<name>A0ABT9IUK4_9BACL</name>
<dbReference type="EMBL" id="JAVAMP010000001">
    <property type="protein sequence ID" value="MDP5273039.1"/>
    <property type="molecule type" value="Genomic_DNA"/>
</dbReference>
<feature type="domain" description="HTH lacI-type" evidence="4">
    <location>
        <begin position="2"/>
        <end position="56"/>
    </location>
</feature>
<dbReference type="InterPro" id="IPR000843">
    <property type="entry name" value="HTH_LacI"/>
</dbReference>
<evidence type="ECO:0000259" key="4">
    <source>
        <dbReference type="PROSITE" id="PS50932"/>
    </source>
</evidence>
<comment type="caution">
    <text evidence="5">The sequence shown here is derived from an EMBL/GenBank/DDBJ whole genome shotgun (WGS) entry which is preliminary data.</text>
</comment>
<sequence length="336" mass="37784">MATIRDISKLAGVSVTTVSRALNHYDDVSPTTKQKIIEIAKEIGYVPNRSAQNLVKNQNNTLAIILSGLEKNGGKDNIIYRLLSGMYSYSESVNYEVVLYTTSSAHQREKTYVQFCREHNIGGAVLNGIRLDDPYFKELVNSDLPCVLIDIPAIGGNTSSISIHNKQAANDAVSYLIEQNHKHIGMINGHGEASVSLERYEGYVMALNKYKIEINEQYIVHADFQQNVAYEKTKQLLNKCPEITALFCASDMMALGAMKAMKEMNLKIPDDISVIGFDDIPLAEFATPPLTTMEQDFYRMGEEAARQLLKMIKHEKTERNIFLEHNLIVRNSVRML</sequence>
<dbReference type="SUPFAM" id="SSF53822">
    <property type="entry name" value="Periplasmic binding protein-like I"/>
    <property type="match status" value="1"/>
</dbReference>
<dbReference type="Pfam" id="PF13377">
    <property type="entry name" value="Peripla_BP_3"/>
    <property type="match status" value="1"/>
</dbReference>
<evidence type="ECO:0000313" key="6">
    <source>
        <dbReference type="Proteomes" id="UP001231941"/>
    </source>
</evidence>
<evidence type="ECO:0000256" key="1">
    <source>
        <dbReference type="ARBA" id="ARBA00023015"/>
    </source>
</evidence>
<proteinExistence type="predicted"/>
<dbReference type="CDD" id="cd01392">
    <property type="entry name" value="HTH_LacI"/>
    <property type="match status" value="1"/>
</dbReference>
<keyword evidence="2 5" id="KW-0238">DNA-binding</keyword>
<organism evidence="5 6">
    <name type="scientific">Chengkuizengella axinellae</name>
    <dbReference type="NCBI Taxonomy" id="3064388"/>
    <lineage>
        <taxon>Bacteria</taxon>
        <taxon>Bacillati</taxon>
        <taxon>Bacillota</taxon>
        <taxon>Bacilli</taxon>
        <taxon>Bacillales</taxon>
        <taxon>Paenibacillaceae</taxon>
        <taxon>Chengkuizengella</taxon>
    </lineage>
</organism>